<keyword evidence="2" id="KW-1185">Reference proteome</keyword>
<proteinExistence type="predicted"/>
<name>A0A4Q5L941_9BACT</name>
<dbReference type="Proteomes" id="UP000294155">
    <property type="component" value="Unassembled WGS sequence"/>
</dbReference>
<accession>A0A4Q5L941</accession>
<evidence type="ECO:0000313" key="1">
    <source>
        <dbReference type="EMBL" id="RYU78212.1"/>
    </source>
</evidence>
<protein>
    <submittedName>
        <fullName evidence="1">Uncharacterized protein</fullName>
    </submittedName>
</protein>
<organism evidence="1 2">
    <name type="scientific">Hymenobacter persicinus</name>
    <dbReference type="NCBI Taxonomy" id="2025506"/>
    <lineage>
        <taxon>Bacteria</taxon>
        <taxon>Pseudomonadati</taxon>
        <taxon>Bacteroidota</taxon>
        <taxon>Cytophagia</taxon>
        <taxon>Cytophagales</taxon>
        <taxon>Hymenobacteraceae</taxon>
        <taxon>Hymenobacter</taxon>
    </lineage>
</organism>
<dbReference type="OrthoDB" id="881447at2"/>
<evidence type="ECO:0000313" key="2">
    <source>
        <dbReference type="Proteomes" id="UP000294155"/>
    </source>
</evidence>
<dbReference type="AlphaFoldDB" id="A0A4Q5L941"/>
<gene>
    <name evidence="1" type="ORF">EWM57_14720</name>
</gene>
<sequence>MALDLTLLTTRAECDDVLQDLEAELETYQHRDSNLSYTDSRVARSKAETGAQLLQVEAEIGMYTGMLATPGISASLRKQYETKLRRANDRRDNLRDQGGARSAPARVLAAIDAEQIDAQVSVLTAAQSQVTSHRATLAA</sequence>
<dbReference type="EMBL" id="SEWE01000033">
    <property type="protein sequence ID" value="RYU78212.1"/>
    <property type="molecule type" value="Genomic_DNA"/>
</dbReference>
<reference evidence="1 2" key="1">
    <citation type="submission" date="2019-02" db="EMBL/GenBank/DDBJ databases">
        <title>Bacterial novel species isolated from soil.</title>
        <authorList>
            <person name="Jung H.-Y."/>
        </authorList>
    </citation>
    <scope>NUCLEOTIDE SEQUENCE [LARGE SCALE GENOMIC DNA]</scope>
    <source>
        <strain evidence="1 2">1-3-3-3</strain>
    </source>
</reference>
<comment type="caution">
    <text evidence="1">The sequence shown here is derived from an EMBL/GenBank/DDBJ whole genome shotgun (WGS) entry which is preliminary data.</text>
</comment>
<dbReference type="RefSeq" id="WP_129921920.1">
    <property type="nucleotide sequence ID" value="NZ_SEWE01000033.1"/>
</dbReference>